<gene>
    <name evidence="1" type="ORF">QRX88_06575</name>
</gene>
<accession>A0ABD4ZRL4</accession>
<evidence type="ECO:0000313" key="1">
    <source>
        <dbReference type="EMBL" id="MDL4935385.1"/>
    </source>
</evidence>
<reference evidence="1 2" key="1">
    <citation type="submission" date="2023-06" db="EMBL/GenBank/DDBJ databases">
        <title>Acute promotion of culturable opportunistic pathogens and persistent increase of antibiotic resistance following antibiotic exposure in mouse gut microbiota.</title>
        <authorList>
            <person name="Li L."/>
            <person name="Wang B."/>
            <person name="Sun Y."/>
            <person name="Wang M."/>
            <person name="Xu H."/>
        </authorList>
    </citation>
    <scope>NUCLEOTIDE SEQUENCE [LARGE SCALE GENOMIC DNA]</scope>
    <source>
        <strain evidence="1 2">CRI2_2</strain>
    </source>
</reference>
<comment type="caution">
    <text evidence="1">The sequence shown here is derived from an EMBL/GenBank/DDBJ whole genome shotgun (WGS) entry which is preliminary data.</text>
</comment>
<name>A0ABD4ZRL4_ENTGA</name>
<dbReference type="RefSeq" id="WP_103301322.1">
    <property type="nucleotide sequence ID" value="NZ_CP078505.1"/>
</dbReference>
<protein>
    <submittedName>
        <fullName evidence="1">SIR2 family protein</fullName>
    </submittedName>
</protein>
<dbReference type="EMBL" id="JASUBT010000003">
    <property type="protein sequence ID" value="MDL4935385.1"/>
    <property type="molecule type" value="Genomic_DNA"/>
</dbReference>
<dbReference type="AlphaFoldDB" id="A0ABD4ZRL4"/>
<evidence type="ECO:0000313" key="2">
    <source>
        <dbReference type="Proteomes" id="UP001241571"/>
    </source>
</evidence>
<dbReference type="Proteomes" id="UP001241571">
    <property type="component" value="Unassembled WGS sequence"/>
</dbReference>
<sequence length="398" mass="46250">MTKEYSNFLDEINGKNINFLIGSGASAGIIPTLWMDSFSKSFEELLTSNEYSKDQKIVLYYIWFNLWVKKTQILEVEKQSKEIVKNYDRFISNLITLSNHEGFDKPKRVNIFTTNYDTLFELSFDKLASQNRLTFFNDGSRGFLKKYVSSENFYITAAHSGISDGFQRSIPTINLIKLHGSVTWKKDNEKIEMSLENKIFEDLVKEAAEVNELILGSKEDVDPIWDDSDLNEAIDFFDIENIEQSIFDNTLKEDILKEHINQIYSIAEDKLKCFKERYDLLPIVSPTKQKFSETVFEQHYYQMLRMLSFELEKKDSVLIVFGFSFADEHILEIVRRSMVNPFLKIYVIAYNKKSKDTIEEALGKGTQIEFIPNFEEKVDGSLINGNFTFLNNLLGGKK</sequence>
<proteinExistence type="predicted"/>
<organism evidence="1 2">
    <name type="scientific">Enterococcus gallinarum</name>
    <dbReference type="NCBI Taxonomy" id="1353"/>
    <lineage>
        <taxon>Bacteria</taxon>
        <taxon>Bacillati</taxon>
        <taxon>Bacillota</taxon>
        <taxon>Bacilli</taxon>
        <taxon>Lactobacillales</taxon>
        <taxon>Enterococcaceae</taxon>
        <taxon>Enterococcus</taxon>
    </lineage>
</organism>